<name>A0A4U5VVX7_COLLU</name>
<dbReference type="Proteomes" id="UP000298787">
    <property type="component" value="Chromosome 24"/>
</dbReference>
<feature type="region of interest" description="Disordered" evidence="1">
    <location>
        <begin position="165"/>
        <end position="184"/>
    </location>
</feature>
<evidence type="ECO:0000313" key="3">
    <source>
        <dbReference type="Proteomes" id="UP000298787"/>
    </source>
</evidence>
<protein>
    <submittedName>
        <fullName evidence="2">Uncharacterized protein</fullName>
    </submittedName>
</protein>
<keyword evidence="3" id="KW-1185">Reference proteome</keyword>
<feature type="compositionally biased region" description="Polar residues" evidence="1">
    <location>
        <begin position="173"/>
        <end position="184"/>
    </location>
</feature>
<proteinExistence type="predicted"/>
<dbReference type="AlphaFoldDB" id="A0A4U5VVX7"/>
<sequence>MDYLPFGIVHPGCMDHGLASRPTVPTAAAVPPVQADVTPSLLPVGGQPVRERGEQSGAPRPGVQAKRPRAAREKLLPGPGLPRGRVVQRRGQQLPERAESGALRGTECYSEFTQGKTQVISGRCRIDTDVRTSWQRYKTDVMTGCTEVRNPLGHGYNHVMNQQNKENLRQRQSRPGSGKQTQALNRTWRLRPCQAVSLQLHKTHRQMGSV</sequence>
<feature type="region of interest" description="Disordered" evidence="1">
    <location>
        <begin position="38"/>
        <end position="102"/>
    </location>
</feature>
<organism evidence="2 3">
    <name type="scientific">Collichthys lucidus</name>
    <name type="common">Big head croaker</name>
    <name type="synonym">Sciaena lucida</name>
    <dbReference type="NCBI Taxonomy" id="240159"/>
    <lineage>
        <taxon>Eukaryota</taxon>
        <taxon>Metazoa</taxon>
        <taxon>Chordata</taxon>
        <taxon>Craniata</taxon>
        <taxon>Vertebrata</taxon>
        <taxon>Euteleostomi</taxon>
        <taxon>Actinopterygii</taxon>
        <taxon>Neopterygii</taxon>
        <taxon>Teleostei</taxon>
        <taxon>Neoteleostei</taxon>
        <taxon>Acanthomorphata</taxon>
        <taxon>Eupercaria</taxon>
        <taxon>Sciaenidae</taxon>
        <taxon>Collichthys</taxon>
    </lineage>
</organism>
<gene>
    <name evidence="2" type="ORF">D9C73_027055</name>
</gene>
<reference evidence="2 3" key="1">
    <citation type="submission" date="2019-01" db="EMBL/GenBank/DDBJ databases">
        <title>Genome Assembly of Collichthys lucidus.</title>
        <authorList>
            <person name="Cai M."/>
            <person name="Xiao S."/>
        </authorList>
    </citation>
    <scope>NUCLEOTIDE SEQUENCE [LARGE SCALE GENOMIC DNA]</scope>
    <source>
        <strain evidence="2">JT15FE1705JMU</strain>
        <tissue evidence="2">Muscle</tissue>
    </source>
</reference>
<accession>A0A4U5VVX7</accession>
<feature type="compositionally biased region" description="Low complexity" evidence="1">
    <location>
        <begin position="76"/>
        <end position="95"/>
    </location>
</feature>
<dbReference type="EMBL" id="CM014101">
    <property type="protein sequence ID" value="TKS92958.1"/>
    <property type="molecule type" value="Genomic_DNA"/>
</dbReference>
<evidence type="ECO:0000313" key="2">
    <source>
        <dbReference type="EMBL" id="TKS92958.1"/>
    </source>
</evidence>
<evidence type="ECO:0000256" key="1">
    <source>
        <dbReference type="SAM" id="MobiDB-lite"/>
    </source>
</evidence>